<keyword evidence="8 12" id="KW-0862">Zinc</keyword>
<dbReference type="InterPro" id="IPR030846">
    <property type="entry name" value="DnaG_bac"/>
</dbReference>
<evidence type="ECO:0000256" key="7">
    <source>
        <dbReference type="ARBA" id="ARBA00022771"/>
    </source>
</evidence>
<comment type="function">
    <text evidence="12 13">RNA polymerase that catalyzes the synthesis of short RNA molecules used as primers for DNA polymerase during DNA replication.</text>
</comment>
<evidence type="ECO:0000256" key="5">
    <source>
        <dbReference type="ARBA" id="ARBA00022705"/>
    </source>
</evidence>
<dbReference type="InterPro" id="IPR006171">
    <property type="entry name" value="TOPRIM_dom"/>
</dbReference>
<dbReference type="GO" id="GO:0005737">
    <property type="term" value="C:cytoplasm"/>
    <property type="evidence" value="ECO:0007669"/>
    <property type="project" value="TreeGrafter"/>
</dbReference>
<dbReference type="InterPro" id="IPR013264">
    <property type="entry name" value="DNAG_N"/>
</dbReference>
<name>A0A6S6TFW8_9BACT</name>
<dbReference type="SUPFAM" id="SSF57783">
    <property type="entry name" value="Zinc beta-ribbon"/>
    <property type="match status" value="1"/>
</dbReference>
<dbReference type="NCBIfam" id="TIGR01391">
    <property type="entry name" value="dnaG"/>
    <property type="match status" value="1"/>
</dbReference>
<evidence type="ECO:0000256" key="3">
    <source>
        <dbReference type="ARBA" id="ARBA00022679"/>
    </source>
</evidence>
<comment type="similarity">
    <text evidence="12 13">Belongs to the DnaG primase family.</text>
</comment>
<dbReference type="Pfam" id="PF01807">
    <property type="entry name" value="Zn_ribbon_DnaG"/>
    <property type="match status" value="1"/>
</dbReference>
<evidence type="ECO:0000256" key="11">
    <source>
        <dbReference type="ARBA" id="ARBA00023163"/>
    </source>
</evidence>
<dbReference type="EC" id="2.7.7.101" evidence="12"/>
<organism evidence="16">
    <name type="scientific">uncultured Campylobacterales bacterium</name>
    <dbReference type="NCBI Taxonomy" id="352960"/>
    <lineage>
        <taxon>Bacteria</taxon>
        <taxon>Pseudomonadati</taxon>
        <taxon>Campylobacterota</taxon>
        <taxon>Epsilonproteobacteria</taxon>
        <taxon>Campylobacterales</taxon>
        <taxon>environmental samples</taxon>
    </lineage>
</organism>
<comment type="cofactor">
    <cofactor evidence="12 13 14">
        <name>Zn(2+)</name>
        <dbReference type="ChEBI" id="CHEBI:29105"/>
    </cofactor>
    <text evidence="12 13 14">Binds 1 zinc ion per monomer.</text>
</comment>
<dbReference type="InterPro" id="IPR050219">
    <property type="entry name" value="DnaG_primase"/>
</dbReference>
<dbReference type="Pfam" id="PF16730">
    <property type="entry name" value="DnaGprimase_HBD"/>
    <property type="match status" value="1"/>
</dbReference>
<dbReference type="SMART" id="SM00400">
    <property type="entry name" value="ZnF_CHCC"/>
    <property type="match status" value="1"/>
</dbReference>
<evidence type="ECO:0000256" key="13">
    <source>
        <dbReference type="PIRNR" id="PIRNR002811"/>
    </source>
</evidence>
<comment type="domain">
    <text evidence="12">Contains an N-terminal zinc-binding domain, a central core domain that contains the primase activity, and a C-terminal DnaB-binding domain.</text>
</comment>
<dbReference type="GO" id="GO:0008270">
    <property type="term" value="F:zinc ion binding"/>
    <property type="evidence" value="ECO:0007669"/>
    <property type="project" value="UniProtKB-UniRule"/>
</dbReference>
<keyword evidence="2 12" id="KW-0639">Primosome</keyword>
<dbReference type="PROSITE" id="PS50880">
    <property type="entry name" value="TOPRIM"/>
    <property type="match status" value="1"/>
</dbReference>
<dbReference type="PANTHER" id="PTHR30313:SF2">
    <property type="entry name" value="DNA PRIMASE"/>
    <property type="match status" value="1"/>
</dbReference>
<dbReference type="Pfam" id="PF08275">
    <property type="entry name" value="DNAG_N"/>
    <property type="match status" value="1"/>
</dbReference>
<comment type="subunit">
    <text evidence="12">Monomer. Interacts with DnaB.</text>
</comment>
<comment type="catalytic activity">
    <reaction evidence="12">
        <text>ssDNA + n NTP = ssDNA/pppN(pN)n-1 hybrid + (n-1) diphosphate.</text>
        <dbReference type="EC" id="2.7.7.101"/>
    </reaction>
</comment>
<evidence type="ECO:0000256" key="1">
    <source>
        <dbReference type="ARBA" id="ARBA00022478"/>
    </source>
</evidence>
<dbReference type="EMBL" id="CACVAW010000067">
    <property type="protein sequence ID" value="CAA6815337.1"/>
    <property type="molecule type" value="Genomic_DNA"/>
</dbReference>
<evidence type="ECO:0000256" key="10">
    <source>
        <dbReference type="ARBA" id="ARBA00023125"/>
    </source>
</evidence>
<dbReference type="InterPro" id="IPR031988">
    <property type="entry name" value="DnaG_HBD"/>
</dbReference>
<dbReference type="Gene3D" id="3.40.1360.10">
    <property type="match status" value="1"/>
</dbReference>
<sequence length="541" mass="61228">MIEQSSIETLKNSLDIIDVVSSRIELKKNGANFKACCPFHDEKSPSFVVSPSKQIYHCFGCTKGGDSIKFVMEYENLGYVEALEELASEYNITLTYSNEKANIDNKKKEGILSSLNNYFVSQLHSNPDAMNYLKSRGIKTRSIEKFEIGYAPESSKTMQFYKDNFYQMNDLEELGVVSSENEVYARFIKRITFPILSPSSRIVGFGGRTITDHPAKYINSPQSKVFNKSRLLYGYNLASKNIYRRNKIIITEGYLDVVMLHQVGFDHAVATLGTALTNDHIPLIKKSNAFVVLAYDGDDAGINAAFKASSLLSSHGINGGVVLFGDGKDPADMVREDKLNELQSLFDNSTALVKFVLETIVSKFDINNPTLKESAFVEAMKYLRTLSPILQDEYKPYVASILKVDIRLIKTNSATKVNFNTQTTKEDIAELSLIKTLLLNSNLIDYTLDIIDSDFFTFHKNEFELILSNELSGLNSILIRDDIKELDENMFKSQLYILVLKSYNTKLQRLSRDSSLSLKEKSFEIKKLKSKIFNLQNKRLN</sequence>
<dbReference type="GO" id="GO:0006269">
    <property type="term" value="P:DNA replication, synthesis of primer"/>
    <property type="evidence" value="ECO:0007669"/>
    <property type="project" value="UniProtKB-UniRule"/>
</dbReference>
<dbReference type="Gene3D" id="1.10.860.10">
    <property type="entry name" value="DNAb Helicase, Chain A"/>
    <property type="match status" value="1"/>
</dbReference>
<keyword evidence="10 12" id="KW-0238">DNA-binding</keyword>
<dbReference type="GO" id="GO:0003677">
    <property type="term" value="F:DNA binding"/>
    <property type="evidence" value="ECO:0007669"/>
    <property type="project" value="UniProtKB-KW"/>
</dbReference>
<dbReference type="PIRSF" id="PIRSF002811">
    <property type="entry name" value="DnaG"/>
    <property type="match status" value="1"/>
</dbReference>
<keyword evidence="5 12" id="KW-0235">DNA replication</keyword>
<keyword evidence="1 12" id="KW-0240">DNA-directed RNA polymerase</keyword>
<evidence type="ECO:0000256" key="9">
    <source>
        <dbReference type="ARBA" id="ARBA00022842"/>
    </source>
</evidence>
<dbReference type="InterPro" id="IPR036977">
    <property type="entry name" value="DNA_primase_Znf_CHC2"/>
</dbReference>
<proteinExistence type="inferred from homology"/>
<dbReference type="InterPro" id="IPR016136">
    <property type="entry name" value="DNA_helicase_N/primase_C"/>
</dbReference>
<gene>
    <name evidence="12" type="primary">dnaG</name>
    <name evidence="16" type="ORF">HELGO_WM9030</name>
</gene>
<feature type="zinc finger region" description="CHC2-type" evidence="12 14">
    <location>
        <begin position="37"/>
        <end position="61"/>
    </location>
</feature>
<dbReference type="PANTHER" id="PTHR30313">
    <property type="entry name" value="DNA PRIMASE"/>
    <property type="match status" value="1"/>
</dbReference>
<dbReference type="InterPro" id="IPR037068">
    <property type="entry name" value="DNA_primase_core_N_sf"/>
</dbReference>
<dbReference type="InterPro" id="IPR034151">
    <property type="entry name" value="TOPRIM_DnaG_bac"/>
</dbReference>
<keyword evidence="3 12" id="KW-0808">Transferase</keyword>
<accession>A0A6S6TFW8</accession>
<evidence type="ECO:0000313" key="16">
    <source>
        <dbReference type="EMBL" id="CAA6815337.1"/>
    </source>
</evidence>
<keyword evidence="7 12" id="KW-0863">Zinc-finger</keyword>
<dbReference type="GO" id="GO:1990077">
    <property type="term" value="C:primosome complex"/>
    <property type="evidence" value="ECO:0007669"/>
    <property type="project" value="UniProtKB-KW"/>
</dbReference>
<evidence type="ECO:0000256" key="14">
    <source>
        <dbReference type="PIRSR" id="PIRSR002811-1"/>
    </source>
</evidence>
<dbReference type="InterPro" id="IPR006295">
    <property type="entry name" value="DNA_primase_DnaG"/>
</dbReference>
<keyword evidence="4 12" id="KW-0548">Nucleotidyltransferase</keyword>
<dbReference type="GO" id="GO:0000428">
    <property type="term" value="C:DNA-directed RNA polymerase complex"/>
    <property type="evidence" value="ECO:0007669"/>
    <property type="project" value="UniProtKB-KW"/>
</dbReference>
<dbReference type="SUPFAM" id="SSF56731">
    <property type="entry name" value="DNA primase core"/>
    <property type="match status" value="1"/>
</dbReference>
<evidence type="ECO:0000256" key="12">
    <source>
        <dbReference type="HAMAP-Rule" id="MF_00974"/>
    </source>
</evidence>
<dbReference type="Gene3D" id="3.90.580.10">
    <property type="entry name" value="Zinc finger, CHC2-type domain"/>
    <property type="match status" value="1"/>
</dbReference>
<evidence type="ECO:0000256" key="2">
    <source>
        <dbReference type="ARBA" id="ARBA00022515"/>
    </source>
</evidence>
<reference evidence="16" key="1">
    <citation type="submission" date="2020-01" db="EMBL/GenBank/DDBJ databases">
        <authorList>
            <person name="Meier V. D."/>
            <person name="Meier V D."/>
        </authorList>
    </citation>
    <scope>NUCLEOTIDE SEQUENCE</scope>
    <source>
        <strain evidence="16">HLG_WM_MAG_12</strain>
    </source>
</reference>
<protein>
    <recommendedName>
        <fullName evidence="12 13">DNA primase</fullName>
        <ecNumber evidence="12">2.7.7.101</ecNumber>
    </recommendedName>
</protein>
<dbReference type="HAMAP" id="MF_00974">
    <property type="entry name" value="DNA_primase_DnaG"/>
    <property type="match status" value="1"/>
</dbReference>
<dbReference type="FunFam" id="3.90.580.10:FF:000001">
    <property type="entry name" value="DNA primase"/>
    <property type="match status" value="1"/>
</dbReference>
<keyword evidence="11 12" id="KW-0804">Transcription</keyword>
<evidence type="ECO:0000256" key="8">
    <source>
        <dbReference type="ARBA" id="ARBA00022833"/>
    </source>
</evidence>
<dbReference type="GO" id="GO:0003899">
    <property type="term" value="F:DNA-directed RNA polymerase activity"/>
    <property type="evidence" value="ECO:0007669"/>
    <property type="project" value="UniProtKB-UniRule"/>
</dbReference>
<keyword evidence="6 12" id="KW-0479">Metal-binding</keyword>
<evidence type="ECO:0000256" key="6">
    <source>
        <dbReference type="ARBA" id="ARBA00022723"/>
    </source>
</evidence>
<dbReference type="Gene3D" id="3.90.980.10">
    <property type="entry name" value="DNA primase, catalytic core, N-terminal domain"/>
    <property type="match status" value="1"/>
</dbReference>
<dbReference type="InterPro" id="IPR002694">
    <property type="entry name" value="Znf_CHC2"/>
</dbReference>
<feature type="domain" description="Toprim" evidence="15">
    <location>
        <begin position="246"/>
        <end position="327"/>
    </location>
</feature>
<dbReference type="SMART" id="SM00493">
    <property type="entry name" value="TOPRIM"/>
    <property type="match status" value="1"/>
</dbReference>
<evidence type="ECO:0000259" key="15">
    <source>
        <dbReference type="PROSITE" id="PS50880"/>
    </source>
</evidence>
<dbReference type="Pfam" id="PF13155">
    <property type="entry name" value="Toprim_2"/>
    <property type="match status" value="1"/>
</dbReference>
<dbReference type="AlphaFoldDB" id="A0A6S6TFW8"/>
<evidence type="ECO:0000256" key="4">
    <source>
        <dbReference type="ARBA" id="ARBA00022695"/>
    </source>
</evidence>
<keyword evidence="9" id="KW-0460">Magnesium</keyword>
<dbReference type="CDD" id="cd03364">
    <property type="entry name" value="TOPRIM_DnaG_primases"/>
    <property type="match status" value="1"/>
</dbReference>